<dbReference type="GO" id="GO:0006355">
    <property type="term" value="P:regulation of DNA-templated transcription"/>
    <property type="evidence" value="ECO:0007669"/>
    <property type="project" value="UniProtKB-ARBA"/>
</dbReference>
<evidence type="ECO:0000256" key="1">
    <source>
        <dbReference type="ARBA" id="ARBA00023125"/>
    </source>
</evidence>
<feature type="DNA-binding region" description="H-T-H motif" evidence="2">
    <location>
        <begin position="37"/>
        <end position="56"/>
    </location>
</feature>
<evidence type="ECO:0000259" key="3">
    <source>
        <dbReference type="PROSITE" id="PS50977"/>
    </source>
</evidence>
<dbReference type="PRINTS" id="PR00455">
    <property type="entry name" value="HTHTETR"/>
</dbReference>
<proteinExistence type="predicted"/>
<reference evidence="4 5" key="1">
    <citation type="submission" date="2019-03" db="EMBL/GenBank/DDBJ databases">
        <title>This is whole genome sequence of Paenibacillus sp MS74 strain.</title>
        <authorList>
            <person name="Trinh H.N."/>
        </authorList>
    </citation>
    <scope>NUCLEOTIDE SEQUENCE [LARGE SCALE GENOMIC DNA]</scope>
    <source>
        <strain evidence="4 5">MS74</strain>
    </source>
</reference>
<dbReference type="InterPro" id="IPR036271">
    <property type="entry name" value="Tet_transcr_reg_TetR-rel_C_sf"/>
</dbReference>
<dbReference type="InterPro" id="IPR050109">
    <property type="entry name" value="HTH-type_TetR-like_transc_reg"/>
</dbReference>
<sequence>MSPLNKQQLNQIRDERREQIKQAALKIFARRGFAGTKTSVIAAEAGISEGLIFRYFKTKDELFTSLVEELMSEATKELRDAKHLPGAPLEQIKAFTEDMLDENNKYAFMFMHRVRNSEVIPEEAARILEQNPVDELLNRLVPIFIKGQQAGQFIEGEPLKLIAWYIYTVNSLIMEEVGQEEHGLPSVEFLLRLLIK</sequence>
<dbReference type="InterPro" id="IPR009057">
    <property type="entry name" value="Homeodomain-like_sf"/>
</dbReference>
<dbReference type="Proteomes" id="UP000295636">
    <property type="component" value="Unassembled WGS sequence"/>
</dbReference>
<dbReference type="InterPro" id="IPR001647">
    <property type="entry name" value="HTH_TetR"/>
</dbReference>
<dbReference type="PROSITE" id="PS50977">
    <property type="entry name" value="HTH_TETR_2"/>
    <property type="match status" value="1"/>
</dbReference>
<dbReference type="Pfam" id="PF00440">
    <property type="entry name" value="TetR_N"/>
    <property type="match status" value="1"/>
</dbReference>
<evidence type="ECO:0000313" key="5">
    <source>
        <dbReference type="Proteomes" id="UP000295636"/>
    </source>
</evidence>
<dbReference type="AlphaFoldDB" id="A0A4R5K6Z2"/>
<dbReference type="OrthoDB" id="2373640at2"/>
<organism evidence="4 5">
    <name type="scientific">Paenibacillus piri</name>
    <dbReference type="NCBI Taxonomy" id="2547395"/>
    <lineage>
        <taxon>Bacteria</taxon>
        <taxon>Bacillati</taxon>
        <taxon>Bacillota</taxon>
        <taxon>Bacilli</taxon>
        <taxon>Bacillales</taxon>
        <taxon>Paenibacillaceae</taxon>
        <taxon>Paenibacillus</taxon>
    </lineage>
</organism>
<dbReference type="GO" id="GO:0003677">
    <property type="term" value="F:DNA binding"/>
    <property type="evidence" value="ECO:0007669"/>
    <property type="project" value="UniProtKB-UniRule"/>
</dbReference>
<evidence type="ECO:0000256" key="2">
    <source>
        <dbReference type="PROSITE-ProRule" id="PRU00335"/>
    </source>
</evidence>
<dbReference type="EMBL" id="SMRT01000037">
    <property type="protein sequence ID" value="TDF89422.1"/>
    <property type="molecule type" value="Genomic_DNA"/>
</dbReference>
<dbReference type="Gene3D" id="1.10.357.10">
    <property type="entry name" value="Tetracycline Repressor, domain 2"/>
    <property type="match status" value="1"/>
</dbReference>
<dbReference type="SUPFAM" id="SSF46689">
    <property type="entry name" value="Homeodomain-like"/>
    <property type="match status" value="1"/>
</dbReference>
<protein>
    <submittedName>
        <fullName evidence="4">TetR/AcrR family transcriptional regulator</fullName>
    </submittedName>
</protein>
<comment type="caution">
    <text evidence="4">The sequence shown here is derived from an EMBL/GenBank/DDBJ whole genome shotgun (WGS) entry which is preliminary data.</text>
</comment>
<dbReference type="SUPFAM" id="SSF48498">
    <property type="entry name" value="Tetracyclin repressor-like, C-terminal domain"/>
    <property type="match status" value="1"/>
</dbReference>
<evidence type="ECO:0000313" key="4">
    <source>
        <dbReference type="EMBL" id="TDF89422.1"/>
    </source>
</evidence>
<gene>
    <name evidence="4" type="ORF">E1757_34685</name>
</gene>
<keyword evidence="1 2" id="KW-0238">DNA-binding</keyword>
<dbReference type="PANTHER" id="PTHR30055">
    <property type="entry name" value="HTH-TYPE TRANSCRIPTIONAL REGULATOR RUTR"/>
    <property type="match status" value="1"/>
</dbReference>
<name>A0A4R5K6Z2_9BACL</name>
<dbReference type="RefSeq" id="WP_133236916.1">
    <property type="nucleotide sequence ID" value="NZ_SMRT01000037.1"/>
</dbReference>
<accession>A0A4R5K6Z2</accession>
<feature type="domain" description="HTH tetR-type" evidence="3">
    <location>
        <begin position="14"/>
        <end position="74"/>
    </location>
</feature>
<keyword evidence="5" id="KW-1185">Reference proteome</keyword>